<evidence type="ECO:0000256" key="1">
    <source>
        <dbReference type="ARBA" id="ARBA00005234"/>
    </source>
</evidence>
<evidence type="ECO:0000256" key="4">
    <source>
        <dbReference type="SAM" id="MobiDB-lite"/>
    </source>
</evidence>
<dbReference type="Gene3D" id="3.40.395.10">
    <property type="entry name" value="Adenoviral Proteinase, Chain A"/>
    <property type="match status" value="2"/>
</dbReference>
<feature type="region of interest" description="Disordered" evidence="4">
    <location>
        <begin position="107"/>
        <end position="130"/>
    </location>
</feature>
<dbReference type="PANTHER" id="PTHR19446">
    <property type="entry name" value="REVERSE TRANSCRIPTASES"/>
    <property type="match status" value="1"/>
</dbReference>
<feature type="compositionally biased region" description="Polar residues" evidence="4">
    <location>
        <begin position="1053"/>
        <end position="1062"/>
    </location>
</feature>
<evidence type="ECO:0000259" key="6">
    <source>
        <dbReference type="PROSITE" id="PS50878"/>
    </source>
</evidence>
<dbReference type="SUPFAM" id="SSF56672">
    <property type="entry name" value="DNA/RNA polymerases"/>
    <property type="match status" value="2"/>
</dbReference>
<keyword evidence="8" id="KW-1185">Reference proteome</keyword>
<name>A0A0V0U490_9BILA</name>
<feature type="domain" description="Ubiquitin-like protease family profile" evidence="5">
    <location>
        <begin position="812"/>
        <end position="968"/>
    </location>
</feature>
<sequence length="2059" mass="228506">LPADHRYPLRVVNTHVRSCVSRWEITRKLGESEDLHGVRCDLCDYVGVSKRAVGMHRRRHANEYIMQNTGTAAQIEALSKQVGEIRVAGDYSQFKFGKRVRQYVAPTQRRDGLDDEDVREAEEEEVPAESRTILGEPSTATAIGAEEISATGPVRADTAAQQMICRIGQWCVWPQDYHSIPAPQCWTDTLMDLMIEQIVLQRYPDGAGVSVMSCSAVSAALHHEISAEFAAQVMPSHDASLFYIIPVNVCNHWQMIVLDVAERVVHYYCSLREHNTVVLSSLLSLVELSGKHTGCTSWKIETHDGAPVQTNAFDCGPFSCLFLKHLLHGIDMNFSDRESAALRTDLKFMIDAVTTPVVPATDKLKRTDGSPAQLTQFQQKFLSASDNWQSADVDLQAVYDEMVESIVSGHNEPSSRSASRLQKKSPGKGGKGQVRLRSAVTRDPAWLKSASAVQKAFNSAPARTVNAILRRPNACPSFTATQVADHYFNLRPAVTSLAPEVIDILPPPATDHSMLVAELSESEVWEKMQKAPNSAPGADRITIRMVRVADPGALVFTRFYRVCLSRKWVPLQWKQSVCKLLYKDGDKERLANWRPIALEPVLQRVLSAVVASRVTNWARANGLISLEAQKGFQPADGTSEHNFVMEVAIQEARRTNAQLAISWLDISNAFGTVSHEVLFSLLEHYGLEPTFTTFIKNLYKDATIVVKGANGTHVTARWSVGVRQGDPCSAGDYSQFKFGKRVRQYVAPTQRRDGLDDEDVREAEEEEVPAESRTILGEPSTATAIGAEEISATGPVRADTAAQQMICRIGQWCVWPQDYHSIPAPQCWTDTLMDLMIEQIVLQRYPDGAGVSVMSCSAVSAALHHEISAEFAAQVMPSHDASLFYIIPVNVCNHWQMIVLDVAERVVHYYCSLREHNTVVLSSLLSLVELSGKHTGCTSWKIETHDGAPVQTNAFDCGPFSCLFLKHLLHGIDMNFSDRESAALRTDLKFMIDAVTTPVVPATDKLKRTDGSPAQLTQFQQKFLSASDNWQSADVDLQAVYDEMVESIVSGHNEPSSRSTSRLQKKSPGKGGKGQVRLRSAVTRDPAWLKSASAVQKAFNSAPARTVNAILRRPNACPSFTATQVADHYFNLRPAVTSLAPEVIDILPPPATDHSMLVAELSESEVWEKMQKAPNSAPGADRITIRMVRVADPGALVFTRFYRVCLSRKWVPLQWKQSVCKLLYKDGDKERLANWRPIALEPVLQRVLSAVVASRVTNWARANGLISLEAQKGFQPADGTSEHNFVMEVAIQEARRTNAQLAISWLDISNAFGTVSHEVLFSLLEHYGLEPTFTTFIKNLYKDATIVVKGANGTHVTARWSVGVRQGDPCSGILFCLFVEPLLRSVLPVLPCEAETTAVNVFGQPITALAYADDIALFAPSIGVMQQQLCKIQGMASAMGFRFNPKKCASLYLNRAVVNAATFTISGEEIPALVHGDTFRYLGVAAGLGKPQTPFSLLRENLREAELIFRSKLAPWQKMDAYRSYVLPRLTFQLMIAKFNNIKQSAGQYDRAILRLVKRCFQLPVETSTDFIRAPRQCGGLGVPSLRELYATAKVSRALKMLWSPCRVVSSLAASQLQRVASAYFAKRLRDVEAADLSTFMNAARSTPLDRSGYPTCLWMDARKQMSYLTKVAGVDCYFLVGEAGTSFFIRNGLGQTVSVLSPLRKNKVMSVLGGAIQTRHLDAWLQCKRQGKTASCVVLDRSSSRFITTGRYTSFAAMRFALPARLDLLPCRARSSMRSYQNCRRCGYDRETLPHILQHCRQFSAPAYQARHDAVQGRLETVMRRRFPNLRVNRALPEIGSNKRPDLVVVDEEKRFVILLDVAIVFENTAAAFVDARTRKWAHYEKEILAYRLRGYSVTYDAIVVGALGTWDPKNDAILKRIGVVSQRYLRLMKVLVVSEMLEHSSRIYRRHLGLRDLLPDTGAKRRPVGTTETDPPGGDLRQKKRNSISARASGGKCLERRFTSPVGTPSQRGELQCQPCPGPPDPAFAGKAPIPPKVQPKRPPRHHQKPAAKSKAP</sequence>
<keyword evidence="2" id="KW-0645">Protease</keyword>
<dbReference type="InterPro" id="IPR043502">
    <property type="entry name" value="DNA/RNA_pol_sf"/>
</dbReference>
<evidence type="ECO:0000313" key="7">
    <source>
        <dbReference type="EMBL" id="KRX46064.1"/>
    </source>
</evidence>
<accession>A0A0V0U490</accession>
<dbReference type="EMBL" id="JYDJ01000065">
    <property type="protein sequence ID" value="KRX46064.1"/>
    <property type="molecule type" value="Genomic_DNA"/>
</dbReference>
<feature type="region of interest" description="Disordered" evidence="4">
    <location>
        <begin position="1961"/>
        <end position="2059"/>
    </location>
</feature>
<dbReference type="PROSITE" id="PS50878">
    <property type="entry name" value="RT_POL"/>
    <property type="match status" value="1"/>
</dbReference>
<dbReference type="Pfam" id="PF00078">
    <property type="entry name" value="RVT_1"/>
    <property type="match status" value="2"/>
</dbReference>
<feature type="region of interest" description="Disordered" evidence="4">
    <location>
        <begin position="408"/>
        <end position="436"/>
    </location>
</feature>
<protein>
    <submittedName>
        <fullName evidence="7">Retrovirus-related Pol polyprotein from type-2 retrotransposable element R2DM</fullName>
    </submittedName>
</protein>
<feature type="compositionally biased region" description="Acidic residues" evidence="4">
    <location>
        <begin position="755"/>
        <end position="769"/>
    </location>
</feature>
<feature type="compositionally biased region" description="Acidic residues" evidence="4">
    <location>
        <begin position="113"/>
        <end position="127"/>
    </location>
</feature>
<feature type="compositionally biased region" description="Basic residues" evidence="4">
    <location>
        <begin position="2041"/>
        <end position="2059"/>
    </location>
</feature>
<dbReference type="InterPro" id="IPR003653">
    <property type="entry name" value="Peptidase_C48_C"/>
</dbReference>
<evidence type="ECO:0000313" key="8">
    <source>
        <dbReference type="Proteomes" id="UP000055048"/>
    </source>
</evidence>
<evidence type="ECO:0000256" key="2">
    <source>
        <dbReference type="ARBA" id="ARBA00022670"/>
    </source>
</evidence>
<comment type="similarity">
    <text evidence="1">Belongs to the peptidase C48 family.</text>
</comment>
<feature type="non-terminal residue" evidence="7">
    <location>
        <position position="1"/>
    </location>
</feature>
<dbReference type="GO" id="GO:0008234">
    <property type="term" value="F:cysteine-type peptidase activity"/>
    <property type="evidence" value="ECO:0007669"/>
    <property type="project" value="InterPro"/>
</dbReference>
<evidence type="ECO:0000259" key="5">
    <source>
        <dbReference type="PROSITE" id="PS50600"/>
    </source>
</evidence>
<gene>
    <name evidence="7" type="primary">pol</name>
    <name evidence="7" type="ORF">T05_11796</name>
</gene>
<dbReference type="InterPro" id="IPR000477">
    <property type="entry name" value="RT_dom"/>
</dbReference>
<feature type="domain" description="Ubiquitin-like protease family profile" evidence="5">
    <location>
        <begin position="170"/>
        <end position="326"/>
    </location>
</feature>
<dbReference type="CDD" id="cd01650">
    <property type="entry name" value="RT_nLTR_like"/>
    <property type="match status" value="1"/>
</dbReference>
<dbReference type="PROSITE" id="PS50600">
    <property type="entry name" value="ULP_PROTEASE"/>
    <property type="match status" value="2"/>
</dbReference>
<comment type="caution">
    <text evidence="7">The sequence shown here is derived from an EMBL/GenBank/DDBJ whole genome shotgun (WGS) entry which is preliminary data.</text>
</comment>
<feature type="domain" description="Reverse transcriptase" evidence="6">
    <location>
        <begin position="1204"/>
        <end position="1486"/>
    </location>
</feature>
<dbReference type="InterPro" id="IPR038765">
    <property type="entry name" value="Papain-like_cys_pep_sf"/>
</dbReference>
<proteinExistence type="inferred from homology"/>
<feature type="region of interest" description="Disordered" evidence="4">
    <location>
        <begin position="749"/>
        <end position="772"/>
    </location>
</feature>
<feature type="region of interest" description="Disordered" evidence="4">
    <location>
        <begin position="1049"/>
        <end position="1080"/>
    </location>
</feature>
<dbReference type="Proteomes" id="UP000055048">
    <property type="component" value="Unassembled WGS sequence"/>
</dbReference>
<evidence type="ECO:0000256" key="3">
    <source>
        <dbReference type="ARBA" id="ARBA00022801"/>
    </source>
</evidence>
<dbReference type="SUPFAM" id="SSF54001">
    <property type="entry name" value="Cysteine proteinases"/>
    <property type="match status" value="2"/>
</dbReference>
<keyword evidence="3" id="KW-0378">Hydrolase</keyword>
<dbReference type="OrthoDB" id="8195432at2759"/>
<reference evidence="7 8" key="1">
    <citation type="submission" date="2015-01" db="EMBL/GenBank/DDBJ databases">
        <title>Evolution of Trichinella species and genotypes.</title>
        <authorList>
            <person name="Korhonen P.K."/>
            <person name="Edoardo P."/>
            <person name="Giuseppe L.R."/>
            <person name="Gasser R.B."/>
        </authorList>
    </citation>
    <scope>NUCLEOTIDE SEQUENCE [LARGE SCALE GENOMIC DNA]</scope>
    <source>
        <strain evidence="7">ISS417</strain>
    </source>
</reference>
<dbReference type="GO" id="GO:0006508">
    <property type="term" value="P:proteolysis"/>
    <property type="evidence" value="ECO:0007669"/>
    <property type="project" value="UniProtKB-KW"/>
</dbReference>
<organism evidence="7 8">
    <name type="scientific">Trichinella murrelli</name>
    <dbReference type="NCBI Taxonomy" id="144512"/>
    <lineage>
        <taxon>Eukaryota</taxon>
        <taxon>Metazoa</taxon>
        <taxon>Ecdysozoa</taxon>
        <taxon>Nematoda</taxon>
        <taxon>Enoplea</taxon>
        <taxon>Dorylaimia</taxon>
        <taxon>Trichinellida</taxon>
        <taxon>Trichinellidae</taxon>
        <taxon>Trichinella</taxon>
    </lineage>
</organism>
<feature type="compositionally biased region" description="Polar residues" evidence="4">
    <location>
        <begin position="411"/>
        <end position="420"/>
    </location>
</feature>
<dbReference type="Pfam" id="PF02902">
    <property type="entry name" value="Peptidase_C48"/>
    <property type="match status" value="2"/>
</dbReference>